<evidence type="ECO:0000259" key="1">
    <source>
        <dbReference type="Pfam" id="PF00557"/>
    </source>
</evidence>
<gene>
    <name evidence="3" type="ORF">FC07_GL001124</name>
</gene>
<dbReference type="GO" id="GO:0004177">
    <property type="term" value="F:aminopeptidase activity"/>
    <property type="evidence" value="ECO:0007669"/>
    <property type="project" value="UniProtKB-ARBA"/>
</dbReference>
<keyword evidence="4" id="KW-1185">Reference proteome</keyword>
<dbReference type="AlphaFoldDB" id="A0A0R1HB13"/>
<dbReference type="InterPro" id="IPR000587">
    <property type="entry name" value="Creatinase_N"/>
</dbReference>
<dbReference type="STRING" id="1423726.FC07_GL001124"/>
<reference evidence="3 4" key="1">
    <citation type="journal article" date="2015" name="Genome Announc.">
        <title>Expanding the biotechnology potential of lactobacilli through comparative genomics of 213 strains and associated genera.</title>
        <authorList>
            <person name="Sun Z."/>
            <person name="Harris H.M."/>
            <person name="McCann A."/>
            <person name="Guo C."/>
            <person name="Argimon S."/>
            <person name="Zhang W."/>
            <person name="Yang X."/>
            <person name="Jeffery I.B."/>
            <person name="Cooney J.C."/>
            <person name="Kagawa T.F."/>
            <person name="Liu W."/>
            <person name="Song Y."/>
            <person name="Salvetti E."/>
            <person name="Wrobel A."/>
            <person name="Rasinkangas P."/>
            <person name="Parkhill J."/>
            <person name="Rea M.C."/>
            <person name="O'Sullivan O."/>
            <person name="Ritari J."/>
            <person name="Douillard F.P."/>
            <person name="Paul Ross R."/>
            <person name="Yang R."/>
            <person name="Briner A.E."/>
            <person name="Felis G.E."/>
            <person name="de Vos W.M."/>
            <person name="Barrangou R."/>
            <person name="Klaenhammer T.R."/>
            <person name="Caufield P.W."/>
            <person name="Cui Y."/>
            <person name="Zhang H."/>
            <person name="O'Toole P.W."/>
        </authorList>
    </citation>
    <scope>NUCLEOTIDE SEQUENCE [LARGE SCALE GENOMIC DNA]</scope>
    <source>
        <strain evidence="3 4">DSM 20003</strain>
    </source>
</reference>
<dbReference type="InterPro" id="IPR000994">
    <property type="entry name" value="Pept_M24"/>
</dbReference>
<dbReference type="InterPro" id="IPR029149">
    <property type="entry name" value="Creatin/AminoP/Spt16_N"/>
</dbReference>
<dbReference type="InterPro" id="IPR001714">
    <property type="entry name" value="Pept_M24_MAP"/>
</dbReference>
<dbReference type="Pfam" id="PF00557">
    <property type="entry name" value="Peptidase_M24"/>
    <property type="match status" value="1"/>
</dbReference>
<sequence>MQNIDKLRAYMTEHHLDSYLIQKEPNVRYISTFRGADSALLILPETQYILTDARYTEQAAIEAPDFTIVNWRIIGHEVGLQNIVTAEGIQTIGFEADDLVFAEYQLLNEHVTAEFVPASGVIEGFRQIKNETELSDLRNACEIACRAFRRLLPEIRVGVTEKDLAAQLSSYMVAEGADTQPYGNILISGANSSLLHGIPSSKAIEYGDLVLMDFGCQFNGYLSDMTRTVVVGKATAKQKEVYKLEQQMLEVCLDRMKPGVPAADIYRAAREVLAGTGYEDYDYNNIGHGIGMFVHEFPQLTLACDDDLAAGNVITVEPGIYLPGWGGIRIEDQVLVTENGIENMISVPHDLIEL</sequence>
<dbReference type="Gene3D" id="3.90.230.10">
    <property type="entry name" value="Creatinase/methionine aminopeptidase superfamily"/>
    <property type="match status" value="1"/>
</dbReference>
<dbReference type="EMBL" id="AZDA01000018">
    <property type="protein sequence ID" value="KRK40263.1"/>
    <property type="molecule type" value="Genomic_DNA"/>
</dbReference>
<evidence type="ECO:0000259" key="2">
    <source>
        <dbReference type="Pfam" id="PF01321"/>
    </source>
</evidence>
<evidence type="ECO:0000313" key="4">
    <source>
        <dbReference type="Proteomes" id="UP000051461"/>
    </source>
</evidence>
<dbReference type="GO" id="GO:0008235">
    <property type="term" value="F:metalloexopeptidase activity"/>
    <property type="evidence" value="ECO:0007669"/>
    <property type="project" value="UniProtKB-ARBA"/>
</dbReference>
<feature type="domain" description="Peptidase M24" evidence="1">
    <location>
        <begin position="137"/>
        <end position="338"/>
    </location>
</feature>
<organism evidence="3 4">
    <name type="scientific">Loigolactobacillus bifermentans DSM 20003</name>
    <dbReference type="NCBI Taxonomy" id="1423726"/>
    <lineage>
        <taxon>Bacteria</taxon>
        <taxon>Bacillati</taxon>
        <taxon>Bacillota</taxon>
        <taxon>Bacilli</taxon>
        <taxon>Lactobacillales</taxon>
        <taxon>Lactobacillaceae</taxon>
        <taxon>Loigolactobacillus</taxon>
    </lineage>
</organism>
<dbReference type="Gene3D" id="3.40.350.10">
    <property type="entry name" value="Creatinase/prolidase N-terminal domain"/>
    <property type="match status" value="1"/>
</dbReference>
<feature type="domain" description="Creatinase N-terminal" evidence="2">
    <location>
        <begin position="4"/>
        <end position="128"/>
    </location>
</feature>
<dbReference type="PANTHER" id="PTHR46112">
    <property type="entry name" value="AMINOPEPTIDASE"/>
    <property type="match status" value="1"/>
</dbReference>
<dbReference type="Proteomes" id="UP000051461">
    <property type="component" value="Unassembled WGS sequence"/>
</dbReference>
<dbReference type="PANTHER" id="PTHR46112:SF3">
    <property type="entry name" value="AMINOPEPTIDASE YPDF"/>
    <property type="match status" value="1"/>
</dbReference>
<dbReference type="SUPFAM" id="SSF55920">
    <property type="entry name" value="Creatinase/aminopeptidase"/>
    <property type="match status" value="1"/>
</dbReference>
<dbReference type="OrthoDB" id="9806388at2"/>
<comment type="caution">
    <text evidence="3">The sequence shown here is derived from an EMBL/GenBank/DDBJ whole genome shotgun (WGS) entry which is preliminary data.</text>
</comment>
<accession>A0A0R1HB13</accession>
<dbReference type="InterPro" id="IPR050659">
    <property type="entry name" value="Peptidase_M24B"/>
</dbReference>
<dbReference type="PRINTS" id="PR00599">
    <property type="entry name" value="MAPEPTIDASE"/>
</dbReference>
<dbReference type="RefSeq" id="WP_057903778.1">
    <property type="nucleotide sequence ID" value="NZ_AZDA01000018.1"/>
</dbReference>
<proteinExistence type="predicted"/>
<dbReference type="SUPFAM" id="SSF53092">
    <property type="entry name" value="Creatinase/prolidase N-terminal domain"/>
    <property type="match status" value="1"/>
</dbReference>
<dbReference type="PATRIC" id="fig|1423726.3.peg.1163"/>
<dbReference type="InterPro" id="IPR036005">
    <property type="entry name" value="Creatinase/aminopeptidase-like"/>
</dbReference>
<name>A0A0R1HB13_9LACO</name>
<evidence type="ECO:0000313" key="3">
    <source>
        <dbReference type="EMBL" id="KRK40263.1"/>
    </source>
</evidence>
<protein>
    <submittedName>
        <fullName evidence="3">Xaa-Pro dipeptidase</fullName>
    </submittedName>
</protein>
<dbReference type="Pfam" id="PF01321">
    <property type="entry name" value="Creatinase_N"/>
    <property type="match status" value="1"/>
</dbReference>